<evidence type="ECO:0000313" key="2">
    <source>
        <dbReference type="EMBL" id="SVC16960.1"/>
    </source>
</evidence>
<feature type="transmembrane region" description="Helical" evidence="1">
    <location>
        <begin position="12"/>
        <end position="32"/>
    </location>
</feature>
<organism evidence="2">
    <name type="scientific">marine metagenome</name>
    <dbReference type="NCBI Taxonomy" id="408172"/>
    <lineage>
        <taxon>unclassified sequences</taxon>
        <taxon>metagenomes</taxon>
        <taxon>ecological metagenomes</taxon>
    </lineage>
</organism>
<feature type="transmembrane region" description="Helical" evidence="1">
    <location>
        <begin position="38"/>
        <end position="60"/>
    </location>
</feature>
<keyword evidence="1" id="KW-1133">Transmembrane helix</keyword>
<dbReference type="EMBL" id="UINC01077130">
    <property type="protein sequence ID" value="SVC16960.1"/>
    <property type="molecule type" value="Genomic_DNA"/>
</dbReference>
<proteinExistence type="predicted"/>
<name>A0A382JXU7_9ZZZZ</name>
<sequence>MKAKELQWSTFSVPYGFFKNYFLLMIFALWFLPGVMGIRFTVLGYILNYLWADFMFYMWYKTKMSAKEYWEEQKRKRDWQDRDDDDNTF</sequence>
<reference evidence="2" key="1">
    <citation type="submission" date="2018-05" db="EMBL/GenBank/DDBJ databases">
        <authorList>
            <person name="Lanie J.A."/>
            <person name="Ng W.-L."/>
            <person name="Kazmierczak K.M."/>
            <person name="Andrzejewski T.M."/>
            <person name="Davidsen T.M."/>
            <person name="Wayne K.J."/>
            <person name="Tettelin H."/>
            <person name="Glass J.I."/>
            <person name="Rusch D."/>
            <person name="Podicherti R."/>
            <person name="Tsui H.-C.T."/>
            <person name="Winkler M.E."/>
        </authorList>
    </citation>
    <scope>NUCLEOTIDE SEQUENCE</scope>
</reference>
<evidence type="ECO:0000256" key="1">
    <source>
        <dbReference type="SAM" id="Phobius"/>
    </source>
</evidence>
<keyword evidence="1" id="KW-0472">Membrane</keyword>
<gene>
    <name evidence="2" type="ORF">METZ01_LOCUS269814</name>
</gene>
<accession>A0A382JXU7</accession>
<dbReference type="AlphaFoldDB" id="A0A382JXU7"/>
<keyword evidence="1" id="KW-0812">Transmembrane</keyword>
<protein>
    <submittedName>
        <fullName evidence="2">Uncharacterized protein</fullName>
    </submittedName>
</protein>